<dbReference type="SUPFAM" id="SSF103473">
    <property type="entry name" value="MFS general substrate transporter"/>
    <property type="match status" value="1"/>
</dbReference>
<feature type="transmembrane region" description="Helical" evidence="8">
    <location>
        <begin position="273"/>
        <end position="294"/>
    </location>
</feature>
<keyword evidence="5 8" id="KW-1133">Transmembrane helix</keyword>
<evidence type="ECO:0000256" key="8">
    <source>
        <dbReference type="SAM" id="Phobius"/>
    </source>
</evidence>
<gene>
    <name evidence="9" type="ORF">EUX98_g2559</name>
</gene>
<feature type="transmembrane region" description="Helical" evidence="8">
    <location>
        <begin position="524"/>
        <end position="548"/>
    </location>
</feature>
<dbReference type="Pfam" id="PF00854">
    <property type="entry name" value="PTR2"/>
    <property type="match status" value="1"/>
</dbReference>
<feature type="transmembrane region" description="Helical" evidence="8">
    <location>
        <begin position="217"/>
        <end position="234"/>
    </location>
</feature>
<keyword evidence="3 7" id="KW-0813">Transport</keyword>
<feature type="transmembrane region" description="Helical" evidence="8">
    <location>
        <begin position="301"/>
        <end position="322"/>
    </location>
</feature>
<dbReference type="PROSITE" id="PS01023">
    <property type="entry name" value="PTR2_2"/>
    <property type="match status" value="1"/>
</dbReference>
<evidence type="ECO:0000256" key="2">
    <source>
        <dbReference type="ARBA" id="ARBA00005982"/>
    </source>
</evidence>
<comment type="caution">
    <text evidence="9">The sequence shown here is derived from an EMBL/GenBank/DDBJ whole genome shotgun (WGS) entry which is preliminary data.</text>
</comment>
<proteinExistence type="inferred from homology"/>
<feature type="transmembrane region" description="Helical" evidence="8">
    <location>
        <begin position="189"/>
        <end position="210"/>
    </location>
</feature>
<comment type="similarity">
    <text evidence="2 7">Belongs to the major facilitator superfamily. Proton-dependent oligopeptide transporter (POT/PTR) (TC 2.A.17) family.</text>
</comment>
<name>A0A4S4MYR7_9APHY</name>
<evidence type="ECO:0000313" key="10">
    <source>
        <dbReference type="Proteomes" id="UP000308730"/>
    </source>
</evidence>
<feature type="transmembrane region" description="Helical" evidence="8">
    <location>
        <begin position="158"/>
        <end position="177"/>
    </location>
</feature>
<dbReference type="FunFam" id="1.20.1250.20:FF:000085">
    <property type="entry name" value="MFS peptide transporter Ptr2"/>
    <property type="match status" value="1"/>
</dbReference>
<dbReference type="InterPro" id="IPR018456">
    <property type="entry name" value="PTR2_symporter_CS"/>
</dbReference>
<dbReference type="GO" id="GO:0005886">
    <property type="term" value="C:plasma membrane"/>
    <property type="evidence" value="ECO:0007669"/>
    <property type="project" value="UniProtKB-ARBA"/>
</dbReference>
<evidence type="ECO:0000256" key="6">
    <source>
        <dbReference type="ARBA" id="ARBA00023136"/>
    </source>
</evidence>
<dbReference type="InterPro" id="IPR000109">
    <property type="entry name" value="POT_fam"/>
</dbReference>
<evidence type="ECO:0000256" key="4">
    <source>
        <dbReference type="ARBA" id="ARBA00022692"/>
    </source>
</evidence>
<evidence type="ECO:0000256" key="3">
    <source>
        <dbReference type="ARBA" id="ARBA00022448"/>
    </source>
</evidence>
<evidence type="ECO:0000256" key="5">
    <source>
        <dbReference type="ARBA" id="ARBA00022989"/>
    </source>
</evidence>
<keyword evidence="10" id="KW-1185">Reference proteome</keyword>
<dbReference type="OrthoDB" id="8904098at2759"/>
<dbReference type="PANTHER" id="PTHR11654">
    <property type="entry name" value="OLIGOPEPTIDE TRANSPORTER-RELATED"/>
    <property type="match status" value="1"/>
</dbReference>
<evidence type="ECO:0000313" key="9">
    <source>
        <dbReference type="EMBL" id="THH31646.1"/>
    </source>
</evidence>
<accession>A0A4S4MYR7</accession>
<reference evidence="9 10" key="1">
    <citation type="submission" date="2019-02" db="EMBL/GenBank/DDBJ databases">
        <title>Genome sequencing of the rare red list fungi Antrodiella citrinella (Flaviporus citrinellus).</title>
        <authorList>
            <person name="Buettner E."/>
            <person name="Kellner H."/>
        </authorList>
    </citation>
    <scope>NUCLEOTIDE SEQUENCE [LARGE SCALE GENOMIC DNA]</scope>
    <source>
        <strain evidence="9 10">DSM 108506</strain>
    </source>
</reference>
<evidence type="ECO:0000256" key="1">
    <source>
        <dbReference type="ARBA" id="ARBA00004141"/>
    </source>
</evidence>
<dbReference type="EMBL" id="SGPM01000041">
    <property type="protein sequence ID" value="THH31646.1"/>
    <property type="molecule type" value="Genomic_DNA"/>
</dbReference>
<feature type="transmembrane region" description="Helical" evidence="8">
    <location>
        <begin position="560"/>
        <end position="582"/>
    </location>
</feature>
<protein>
    <submittedName>
        <fullName evidence="9">Uncharacterized protein</fullName>
    </submittedName>
</protein>
<dbReference type="InterPro" id="IPR036259">
    <property type="entry name" value="MFS_trans_sf"/>
</dbReference>
<dbReference type="Proteomes" id="UP000308730">
    <property type="component" value="Unassembled WGS sequence"/>
</dbReference>
<feature type="transmembrane region" description="Helical" evidence="8">
    <location>
        <begin position="445"/>
        <end position="462"/>
    </location>
</feature>
<feature type="transmembrane region" description="Helical" evidence="8">
    <location>
        <begin position="474"/>
        <end position="496"/>
    </location>
</feature>
<keyword evidence="4 7" id="KW-0812">Transmembrane</keyword>
<comment type="subcellular location">
    <subcellularLocation>
        <location evidence="1 7">Membrane</location>
        <topology evidence="1 7">Multi-pass membrane protein</topology>
    </subcellularLocation>
</comment>
<dbReference type="Gene3D" id="1.20.1250.20">
    <property type="entry name" value="MFS general substrate transporter like domains"/>
    <property type="match status" value="1"/>
</dbReference>
<feature type="transmembrane region" description="Helical" evidence="8">
    <location>
        <begin position="588"/>
        <end position="608"/>
    </location>
</feature>
<sequence>MVMQADDPAYQGLAEAKRAEFELHKEKDINSETDEASVVNDGIHDGLVFPTDEEMLTLRRVPDSVPWAAYLIAFVELAERFSYYGTQVVYVRSCLIDRASRVLISTHLPLPPMLVSCDLATQTNFIQQKLPAGSHTGAGGRDGQSGALGMGQRAANGLNTFNTFWVYIIPLFGAYIADTRWGRFKTVCWSVVVALLGHVLLVISAVPGVIENPHGSLACFVVAIVIMGIGTGGFKSNISPLVAEQYRRTRCFIATTRSGERVVVDPTLTTSRIYMYFYLFINIGALVGQISMTFSEKYVGFYLAFTLPTVIFLLCPIVLFIGRNRYQTSPPRGSVLGKSLRIWRLAMKGRISWNPVATYRRMTADNFWESAKPSNFKGDEKPKWMTFDDQWVDEVKRGFKACSVFLWYPIYWLTYNQLNSNLTSQAATMVVNGVPNDVLSNLDPFALIIFIPICDLLIYPGLRRMGWNFSPIKKIALGFFTGSAAMIWTAVVQHYIYKRNPCGEHVATCVAADGVTPVTSDLNVWIQTGSYVLIAFSEIFASITGLEYAFTKAPKNMRSLVMSCFLFMSALSAAIGEAFVSLSADPLLVWNYGVMAVLAAISGTIFWFQYRSLDKAEDNLNAIGEGYYDDGKHDARVANLPPLAS</sequence>
<evidence type="ECO:0000256" key="7">
    <source>
        <dbReference type="RuleBase" id="RU003755"/>
    </source>
</evidence>
<organism evidence="9 10">
    <name type="scientific">Antrodiella citrinella</name>
    <dbReference type="NCBI Taxonomy" id="2447956"/>
    <lineage>
        <taxon>Eukaryota</taxon>
        <taxon>Fungi</taxon>
        <taxon>Dikarya</taxon>
        <taxon>Basidiomycota</taxon>
        <taxon>Agaricomycotina</taxon>
        <taxon>Agaricomycetes</taxon>
        <taxon>Polyporales</taxon>
        <taxon>Steccherinaceae</taxon>
        <taxon>Antrodiella</taxon>
    </lineage>
</organism>
<keyword evidence="6 8" id="KW-0472">Membrane</keyword>
<dbReference type="AlphaFoldDB" id="A0A4S4MYR7"/>
<dbReference type="GO" id="GO:0071916">
    <property type="term" value="F:dipeptide transmembrane transporter activity"/>
    <property type="evidence" value="ECO:0007669"/>
    <property type="project" value="UniProtKB-ARBA"/>
</dbReference>